<comment type="pathway">
    <text evidence="2 15">Cofactor biosynthesis; riboflavin biosynthesis; 5-amino-6-(D-ribitylamino)uracil from GTP: step 2/4.</text>
</comment>
<dbReference type="Pfam" id="PF01872">
    <property type="entry name" value="RibD_C"/>
    <property type="match status" value="1"/>
</dbReference>
<feature type="binding site" evidence="17">
    <location>
        <position position="200"/>
    </location>
    <ligand>
        <name>NADP(+)</name>
        <dbReference type="ChEBI" id="CHEBI:58349"/>
    </ligand>
</feature>
<evidence type="ECO:0000256" key="18">
    <source>
        <dbReference type="PIRSR" id="PIRSR006769-3"/>
    </source>
</evidence>
<evidence type="ECO:0000256" key="16">
    <source>
        <dbReference type="PIRSR" id="PIRSR006769-1"/>
    </source>
</evidence>
<evidence type="ECO:0000256" key="14">
    <source>
        <dbReference type="ARBA" id="ARBA00049886"/>
    </source>
</evidence>
<evidence type="ECO:0000256" key="8">
    <source>
        <dbReference type="ARBA" id="ARBA00022801"/>
    </source>
</evidence>
<dbReference type="PANTHER" id="PTHR38011:SF7">
    <property type="entry name" value="2,5-DIAMINO-6-RIBOSYLAMINO-4(3H)-PYRIMIDINONE 5'-PHOSPHATE REDUCTASE"/>
    <property type="match status" value="1"/>
</dbReference>
<keyword evidence="7 15" id="KW-0479">Metal-binding</keyword>
<dbReference type="NCBIfam" id="TIGR00227">
    <property type="entry name" value="ribD_Cterm"/>
    <property type="match status" value="1"/>
</dbReference>
<sequence>MTDEDYMDLALSLARKTIGQTSPNPCVGAVVVKDGQIAGMGVHLKAGTPHAEVHAIRMAGGLARGAEIYVTLEPCSHHGKTPPCADLIIESGIKRVVIASIDPNPVVAGRGIAKLEAAGIEVEVGIRREEAEEINSAFFHFMRTSRPYVTIKAAASFDGKTAANTGDSQWITSPESREDVHRLRHEHDAILTGVNTVIHDNPQLTARLPRGGKNPIRVILDSTLRIPYDAAILHDQKAPVIIFTGSGYDKSKAEKIKTMGTELIHLPEEEVSAGQVLEELGKRQVLSVFVEGGSAIHASFIKEGLFQQIILYAAPKIIGGRKAVPFVGGEGISSMDQSIPLVFKSAERIGPDLKITAVPQPEEGHHVHRIN</sequence>
<feature type="binding site" evidence="17">
    <location>
        <position position="222"/>
    </location>
    <ligand>
        <name>NADP(+)</name>
        <dbReference type="ChEBI" id="CHEBI:58349"/>
    </ligand>
</feature>
<evidence type="ECO:0000256" key="10">
    <source>
        <dbReference type="ARBA" id="ARBA00022857"/>
    </source>
</evidence>
<evidence type="ECO:0000256" key="9">
    <source>
        <dbReference type="ARBA" id="ARBA00022833"/>
    </source>
</evidence>
<keyword evidence="6 15" id="KW-0686">Riboflavin biosynthesis</keyword>
<dbReference type="InterPro" id="IPR016193">
    <property type="entry name" value="Cytidine_deaminase-like"/>
</dbReference>
<dbReference type="GO" id="GO:0050661">
    <property type="term" value="F:NADP binding"/>
    <property type="evidence" value="ECO:0007669"/>
    <property type="project" value="InterPro"/>
</dbReference>
<organism evidence="20 21">
    <name type="scientific">Bacillus infantis</name>
    <dbReference type="NCBI Taxonomy" id="324767"/>
    <lineage>
        <taxon>Bacteria</taxon>
        <taxon>Bacillati</taxon>
        <taxon>Bacillota</taxon>
        <taxon>Bacilli</taxon>
        <taxon>Bacillales</taxon>
        <taxon>Bacillaceae</taxon>
        <taxon>Bacillus</taxon>
    </lineage>
</organism>
<dbReference type="EC" id="1.1.1.193" evidence="15"/>
<evidence type="ECO:0000256" key="15">
    <source>
        <dbReference type="PIRNR" id="PIRNR006769"/>
    </source>
</evidence>
<comment type="cofactor">
    <cofactor evidence="15 18">
        <name>Zn(2+)</name>
        <dbReference type="ChEBI" id="CHEBI:29105"/>
    </cofactor>
    <text evidence="15 18">Binds 1 zinc ion.</text>
</comment>
<comment type="catalytic activity">
    <reaction evidence="14 15">
        <text>2,5-diamino-6-hydroxy-4-(5-phosphoribosylamino)-pyrimidine + H2O + H(+) = 5-amino-6-(5-phospho-D-ribosylamino)uracil + NH4(+)</text>
        <dbReference type="Rhea" id="RHEA:21868"/>
        <dbReference type="ChEBI" id="CHEBI:15377"/>
        <dbReference type="ChEBI" id="CHEBI:15378"/>
        <dbReference type="ChEBI" id="CHEBI:28938"/>
        <dbReference type="ChEBI" id="CHEBI:58453"/>
        <dbReference type="ChEBI" id="CHEBI:58614"/>
        <dbReference type="EC" id="3.5.4.26"/>
    </reaction>
</comment>
<dbReference type="NCBIfam" id="TIGR00326">
    <property type="entry name" value="eubact_ribD"/>
    <property type="match status" value="1"/>
</dbReference>
<dbReference type="InterPro" id="IPR024072">
    <property type="entry name" value="DHFR-like_dom_sf"/>
</dbReference>
<dbReference type="UniPathway" id="UPA00275">
    <property type="reaction ID" value="UER00401"/>
</dbReference>
<dbReference type="PIRSF" id="PIRSF006769">
    <property type="entry name" value="RibD"/>
    <property type="match status" value="1"/>
</dbReference>
<dbReference type="SUPFAM" id="SSF53927">
    <property type="entry name" value="Cytidine deaminase-like"/>
    <property type="match status" value="1"/>
</dbReference>
<accession>A0A5D4RCN1</accession>
<dbReference type="GO" id="GO:0009231">
    <property type="term" value="P:riboflavin biosynthetic process"/>
    <property type="evidence" value="ECO:0007669"/>
    <property type="project" value="UniProtKB-UniPathway"/>
</dbReference>
<dbReference type="CDD" id="cd01284">
    <property type="entry name" value="Riboflavin_deaminase-reductase"/>
    <property type="match status" value="1"/>
</dbReference>
<dbReference type="EC" id="3.5.4.26" evidence="15"/>
<protein>
    <recommendedName>
        <fullName evidence="15">Riboflavin biosynthesis protein RibD</fullName>
    </recommendedName>
    <domain>
        <recommendedName>
            <fullName evidence="15">Diaminohydroxyphosphoribosylaminopyrimidine deaminase</fullName>
            <shortName evidence="15">DRAP deaminase</shortName>
            <ecNumber evidence="15">3.5.4.26</ecNumber>
        </recommendedName>
        <alternativeName>
            <fullName evidence="15">Riboflavin-specific deaminase</fullName>
        </alternativeName>
    </domain>
    <domain>
        <recommendedName>
            <fullName evidence="15">5-amino-6-(5-phosphoribosylamino)uracil reductase</fullName>
            <ecNumber evidence="15">1.1.1.193</ecNumber>
        </recommendedName>
        <alternativeName>
            <fullName evidence="15">HTP reductase</fullName>
        </alternativeName>
    </domain>
</protein>
<keyword evidence="11 15" id="KW-0560">Oxidoreductase</keyword>
<evidence type="ECO:0000256" key="13">
    <source>
        <dbReference type="ARBA" id="ARBA00049861"/>
    </source>
</evidence>
<gene>
    <name evidence="20" type="primary">ribD</name>
    <name evidence="20" type="ORF">FZD51_07805</name>
</gene>
<comment type="pathway">
    <text evidence="3 15">Cofactor biosynthesis; riboflavin biosynthesis; 5-amino-6-(D-ribitylamino)uracil from GTP: step 3/4.</text>
</comment>
<evidence type="ECO:0000256" key="7">
    <source>
        <dbReference type="ARBA" id="ARBA00022723"/>
    </source>
</evidence>
<feature type="binding site" evidence="18">
    <location>
        <position position="84"/>
    </location>
    <ligand>
        <name>Zn(2+)</name>
        <dbReference type="ChEBI" id="CHEBI:29105"/>
        <note>catalytic</note>
    </ligand>
</feature>
<feature type="binding site" evidence="18">
    <location>
        <position position="75"/>
    </location>
    <ligand>
        <name>Zn(2+)</name>
        <dbReference type="ChEBI" id="CHEBI:29105"/>
        <note>catalytic</note>
    </ligand>
</feature>
<dbReference type="RefSeq" id="WP_148974280.1">
    <property type="nucleotide sequence ID" value="NZ_JBNIKU010000001.1"/>
</dbReference>
<keyword evidence="12" id="KW-0511">Multifunctional enzyme</keyword>
<comment type="catalytic activity">
    <reaction evidence="13 15">
        <text>5-amino-6-(5-phospho-D-ribitylamino)uracil + NADP(+) = 5-amino-6-(5-phospho-D-ribosylamino)uracil + NADPH + H(+)</text>
        <dbReference type="Rhea" id="RHEA:17845"/>
        <dbReference type="ChEBI" id="CHEBI:15378"/>
        <dbReference type="ChEBI" id="CHEBI:57783"/>
        <dbReference type="ChEBI" id="CHEBI:58349"/>
        <dbReference type="ChEBI" id="CHEBI:58421"/>
        <dbReference type="ChEBI" id="CHEBI:58453"/>
        <dbReference type="EC" id="1.1.1.193"/>
    </reaction>
</comment>
<comment type="similarity">
    <text evidence="4 15">In the N-terminal section; belongs to the cytidine and deoxycytidylate deaminase family.</text>
</comment>
<evidence type="ECO:0000259" key="19">
    <source>
        <dbReference type="PROSITE" id="PS51747"/>
    </source>
</evidence>
<reference evidence="20 21" key="1">
    <citation type="submission" date="2019-08" db="EMBL/GenBank/DDBJ databases">
        <title>Bacillus genomes from the desert of Cuatro Cienegas, Coahuila.</title>
        <authorList>
            <person name="Olmedo-Alvarez G."/>
        </authorList>
    </citation>
    <scope>NUCLEOTIDE SEQUENCE [LARGE SCALE GENOMIC DNA]</scope>
    <source>
        <strain evidence="20 21">CH446_14T</strain>
    </source>
</reference>
<keyword evidence="10 15" id="KW-0521">NADP</keyword>
<dbReference type="InterPro" id="IPR002734">
    <property type="entry name" value="RibDG_C"/>
</dbReference>
<feature type="binding site" evidence="17">
    <location>
        <begin position="293"/>
        <end position="299"/>
    </location>
    <ligand>
        <name>NADP(+)</name>
        <dbReference type="ChEBI" id="CHEBI:58349"/>
    </ligand>
</feature>
<feature type="binding site" evidence="17">
    <location>
        <position position="168"/>
    </location>
    <ligand>
        <name>substrate</name>
    </ligand>
</feature>
<feature type="domain" description="CMP/dCMP-type deaminase" evidence="19">
    <location>
        <begin position="1"/>
        <end position="123"/>
    </location>
</feature>
<dbReference type="EMBL" id="VTER01000004">
    <property type="protein sequence ID" value="TYS49125.1"/>
    <property type="molecule type" value="Genomic_DNA"/>
</dbReference>
<dbReference type="PANTHER" id="PTHR38011">
    <property type="entry name" value="DIHYDROFOLATE REDUCTASE FAMILY PROTEIN (AFU_ORTHOLOGUE AFUA_8G06820)"/>
    <property type="match status" value="1"/>
</dbReference>
<comment type="caution">
    <text evidence="20">The sequence shown here is derived from an EMBL/GenBank/DDBJ whole genome shotgun (WGS) entry which is preliminary data.</text>
</comment>
<evidence type="ECO:0000256" key="11">
    <source>
        <dbReference type="ARBA" id="ARBA00023002"/>
    </source>
</evidence>
<dbReference type="GO" id="GO:0008835">
    <property type="term" value="F:diaminohydroxyphosphoribosylaminopyrimidine deaminase activity"/>
    <property type="evidence" value="ECO:0007669"/>
    <property type="project" value="UniProtKB-EC"/>
</dbReference>
<dbReference type="Pfam" id="PF00383">
    <property type="entry name" value="dCMP_cyt_deam_1"/>
    <property type="match status" value="1"/>
</dbReference>
<keyword evidence="8 15" id="KW-0378">Hydrolase</keyword>
<dbReference type="InterPro" id="IPR002125">
    <property type="entry name" value="CMP_dCMP_dom"/>
</dbReference>
<dbReference type="AlphaFoldDB" id="A0A5D4RCN1"/>
<comment type="function">
    <text evidence="1 15">Converts 2,5-diamino-6-(ribosylamino)-4(3h)-pyrimidinone 5'-phosphate into 5-amino-6-(ribosylamino)-2,4(1h,3h)-pyrimidinedione 5'-phosphate.</text>
</comment>
<dbReference type="InterPro" id="IPR016192">
    <property type="entry name" value="APOBEC/CMP_deaminase_Zn-bd"/>
</dbReference>
<evidence type="ECO:0000313" key="21">
    <source>
        <dbReference type="Proteomes" id="UP000322139"/>
    </source>
</evidence>
<feature type="binding site" evidence="17">
    <location>
        <position position="170"/>
    </location>
    <ligand>
        <name>NADP(+)</name>
        <dbReference type="ChEBI" id="CHEBI:58349"/>
    </ligand>
</feature>
<evidence type="ECO:0000256" key="12">
    <source>
        <dbReference type="ARBA" id="ARBA00023268"/>
    </source>
</evidence>
<feature type="active site" description="Proton donor" evidence="16">
    <location>
        <position position="52"/>
    </location>
</feature>
<feature type="binding site" evidence="17">
    <location>
        <position position="207"/>
    </location>
    <ligand>
        <name>substrate</name>
    </ligand>
</feature>
<dbReference type="GO" id="GO:0008703">
    <property type="term" value="F:5-amino-6-(5-phosphoribosylamino)uracil reductase activity"/>
    <property type="evidence" value="ECO:0007669"/>
    <property type="project" value="UniProtKB-EC"/>
</dbReference>
<comment type="similarity">
    <text evidence="5 15">In the C-terminal section; belongs to the HTP reductase family.</text>
</comment>
<feature type="binding site" evidence="17">
    <location>
        <position position="184"/>
    </location>
    <ligand>
        <name>substrate</name>
    </ligand>
</feature>
<name>A0A5D4RCN1_9BACI</name>
<dbReference type="Gene3D" id="3.40.140.10">
    <property type="entry name" value="Cytidine Deaminase, domain 2"/>
    <property type="match status" value="1"/>
</dbReference>
<evidence type="ECO:0000256" key="3">
    <source>
        <dbReference type="ARBA" id="ARBA00004910"/>
    </source>
</evidence>
<evidence type="ECO:0000256" key="1">
    <source>
        <dbReference type="ARBA" id="ARBA00002151"/>
    </source>
</evidence>
<dbReference type="InterPro" id="IPR004794">
    <property type="entry name" value="Eubact_RibD"/>
</dbReference>
<dbReference type="Proteomes" id="UP000322139">
    <property type="component" value="Unassembled WGS sequence"/>
</dbReference>
<evidence type="ECO:0000256" key="2">
    <source>
        <dbReference type="ARBA" id="ARBA00004882"/>
    </source>
</evidence>
<feature type="binding site" evidence="17">
    <location>
        <position position="196"/>
    </location>
    <ligand>
        <name>NADP(+)</name>
        <dbReference type="ChEBI" id="CHEBI:58349"/>
    </ligand>
</feature>
<feature type="binding site" evidence="18">
    <location>
        <position position="50"/>
    </location>
    <ligand>
        <name>Zn(2+)</name>
        <dbReference type="ChEBI" id="CHEBI:29105"/>
        <note>catalytic</note>
    </ligand>
</feature>
<evidence type="ECO:0000313" key="20">
    <source>
        <dbReference type="EMBL" id="TYS49125.1"/>
    </source>
</evidence>
<dbReference type="Gene3D" id="3.40.430.10">
    <property type="entry name" value="Dihydrofolate Reductase, subunit A"/>
    <property type="match status" value="1"/>
</dbReference>
<evidence type="ECO:0000256" key="4">
    <source>
        <dbReference type="ARBA" id="ARBA00005259"/>
    </source>
</evidence>
<feature type="binding site" evidence="17">
    <location>
        <position position="154"/>
    </location>
    <ligand>
        <name>NADP(+)</name>
        <dbReference type="ChEBI" id="CHEBI:58349"/>
    </ligand>
</feature>
<feature type="binding site" evidence="17">
    <location>
        <position position="291"/>
    </location>
    <ligand>
        <name>substrate</name>
    </ligand>
</feature>
<dbReference type="GO" id="GO:0008270">
    <property type="term" value="F:zinc ion binding"/>
    <property type="evidence" value="ECO:0007669"/>
    <property type="project" value="InterPro"/>
</dbReference>
<evidence type="ECO:0000256" key="17">
    <source>
        <dbReference type="PIRSR" id="PIRSR006769-2"/>
    </source>
</evidence>
<dbReference type="FunFam" id="3.40.140.10:FF:000025">
    <property type="entry name" value="Riboflavin biosynthesis protein RibD"/>
    <property type="match status" value="1"/>
</dbReference>
<feature type="binding site" evidence="17">
    <location>
        <position position="204"/>
    </location>
    <ligand>
        <name>substrate</name>
    </ligand>
</feature>
<dbReference type="PROSITE" id="PS00903">
    <property type="entry name" value="CYT_DCMP_DEAMINASES_1"/>
    <property type="match status" value="1"/>
</dbReference>
<dbReference type="PROSITE" id="PS51747">
    <property type="entry name" value="CYT_DCMP_DEAMINASES_2"/>
    <property type="match status" value="1"/>
</dbReference>
<keyword evidence="9 15" id="KW-0862">Zinc</keyword>
<dbReference type="InterPro" id="IPR011549">
    <property type="entry name" value="RibD_C"/>
</dbReference>
<dbReference type="SUPFAM" id="SSF53597">
    <property type="entry name" value="Dihydrofolate reductase-like"/>
    <property type="match status" value="1"/>
</dbReference>
<evidence type="ECO:0000256" key="6">
    <source>
        <dbReference type="ARBA" id="ARBA00022619"/>
    </source>
</evidence>
<proteinExistence type="inferred from homology"/>
<dbReference type="InterPro" id="IPR050765">
    <property type="entry name" value="Riboflavin_Biosynth_HTPR"/>
</dbReference>
<evidence type="ECO:0000256" key="5">
    <source>
        <dbReference type="ARBA" id="ARBA00007417"/>
    </source>
</evidence>